<dbReference type="OrthoDB" id="10268011at2759"/>
<dbReference type="GO" id="GO:0005737">
    <property type="term" value="C:cytoplasm"/>
    <property type="evidence" value="ECO:0007669"/>
    <property type="project" value="TreeGrafter"/>
</dbReference>
<dbReference type="EMBL" id="GL945477">
    <property type="protein sequence ID" value="EGO01571.1"/>
    <property type="molecule type" value="Genomic_DNA"/>
</dbReference>
<dbReference type="GO" id="GO:0008251">
    <property type="term" value="F:tRNA-specific adenosine deaminase activity"/>
    <property type="evidence" value="ECO:0007669"/>
    <property type="project" value="TreeGrafter"/>
</dbReference>
<dbReference type="HOGENOM" id="CLU_005382_5_0_1"/>
<dbReference type="Proteomes" id="UP000008063">
    <property type="component" value="Unassembled WGS sequence"/>
</dbReference>
<dbReference type="SMART" id="SM00552">
    <property type="entry name" value="ADEAMc"/>
    <property type="match status" value="1"/>
</dbReference>
<dbReference type="InParanoid" id="F8PQF8"/>
<reference evidence="3" key="1">
    <citation type="journal article" date="2011" name="Science">
        <title>The plant cell wall-decomposing machinery underlies the functional diversity of forest fungi.</title>
        <authorList>
            <person name="Eastwood D.C."/>
            <person name="Floudas D."/>
            <person name="Binder M."/>
            <person name="Majcherczyk A."/>
            <person name="Schneider P."/>
            <person name="Aerts A."/>
            <person name="Asiegbu F.O."/>
            <person name="Baker S.E."/>
            <person name="Barry K."/>
            <person name="Bendiksby M."/>
            <person name="Blumentritt M."/>
            <person name="Coutinho P.M."/>
            <person name="Cullen D."/>
            <person name="de Vries R.P."/>
            <person name="Gathman A."/>
            <person name="Goodell B."/>
            <person name="Henrissat B."/>
            <person name="Ihrmark K."/>
            <person name="Kauserud H."/>
            <person name="Kohler A."/>
            <person name="LaButti K."/>
            <person name="Lapidus A."/>
            <person name="Lavin J.L."/>
            <person name="Lee Y.-H."/>
            <person name="Lindquist E."/>
            <person name="Lilly W."/>
            <person name="Lucas S."/>
            <person name="Morin E."/>
            <person name="Murat C."/>
            <person name="Oguiza J.A."/>
            <person name="Park J."/>
            <person name="Pisabarro A.G."/>
            <person name="Riley R."/>
            <person name="Rosling A."/>
            <person name="Salamov A."/>
            <person name="Schmidt O."/>
            <person name="Schmutz J."/>
            <person name="Skrede I."/>
            <person name="Stenlid J."/>
            <person name="Wiebenga A."/>
            <person name="Xie X."/>
            <person name="Kuees U."/>
            <person name="Hibbett D.S."/>
            <person name="Hoffmeister D."/>
            <person name="Hoegberg N."/>
            <person name="Martin F."/>
            <person name="Grigoriev I.V."/>
            <person name="Watkinson S.C."/>
        </authorList>
    </citation>
    <scope>NUCLEOTIDE SEQUENCE [LARGE SCALE GENOMIC DNA]</scope>
    <source>
        <strain evidence="3">strain S7.3</strain>
    </source>
</reference>
<sequence>MPSDEDDIFVTDSLAIYSSLNFKPAPGKFTIMASFALTSANNSTRKVIALSTGSKCLPEVRLPLKGDILHDCHAEVLARRCAVRWFLEEIARFAADQRSEWIERHPSGKFSLKEGLRMIMYISTVPCGDASMRYLASSQDDEMAVLKNSTVSLPFPPNTASRGRDNYSLYGVLRTKPGRADSPPTLSMSCSDKIATWNAIGIQGALGSRFFHPIYISKVIIGEVDEGMQELVRADCKRAFWERLESIHDFPADYQLHRPDVQFTTVIFPHSRTSLTPPSNSSCNESVCWIADSAKTPEVLINGGKRGVPPKHRYKTMFRPQLSKVSLFQLYRETLSILESTVELDQYTYHRVKKMMVEYQITKHCLQASGRPFSGWIKSGERWESFDSSGMEQKQNIQILD</sequence>
<dbReference type="AlphaFoldDB" id="F8PQF8"/>
<dbReference type="PANTHER" id="PTHR10910:SF62">
    <property type="entry name" value="AT07585P-RELATED"/>
    <property type="match status" value="1"/>
</dbReference>
<evidence type="ECO:0000259" key="1">
    <source>
        <dbReference type="PROSITE" id="PS50141"/>
    </source>
</evidence>
<organism evidence="3">
    <name type="scientific">Serpula lacrymans var. lacrymans (strain S7.3)</name>
    <name type="common">Dry rot fungus</name>
    <dbReference type="NCBI Taxonomy" id="936435"/>
    <lineage>
        <taxon>Eukaryota</taxon>
        <taxon>Fungi</taxon>
        <taxon>Dikarya</taxon>
        <taxon>Basidiomycota</taxon>
        <taxon>Agaricomycotina</taxon>
        <taxon>Agaricomycetes</taxon>
        <taxon>Agaricomycetidae</taxon>
        <taxon>Boletales</taxon>
        <taxon>Coniophorineae</taxon>
        <taxon>Serpulaceae</taxon>
        <taxon>Serpula</taxon>
    </lineage>
</organism>
<dbReference type="GO" id="GO:0006396">
    <property type="term" value="P:RNA processing"/>
    <property type="evidence" value="ECO:0007669"/>
    <property type="project" value="InterPro"/>
</dbReference>
<dbReference type="GO" id="GO:0003725">
    <property type="term" value="F:double-stranded RNA binding"/>
    <property type="evidence" value="ECO:0007669"/>
    <property type="project" value="TreeGrafter"/>
</dbReference>
<dbReference type="Pfam" id="PF02137">
    <property type="entry name" value="A_deamin"/>
    <property type="match status" value="1"/>
</dbReference>
<proteinExistence type="predicted"/>
<evidence type="ECO:0000313" key="2">
    <source>
        <dbReference type="EMBL" id="EGO01571.1"/>
    </source>
</evidence>
<dbReference type="PANTHER" id="PTHR10910">
    <property type="entry name" value="EUKARYOTE SPECIFIC DSRNA BINDING PROTEIN"/>
    <property type="match status" value="1"/>
</dbReference>
<gene>
    <name evidence="2" type="ORF">SERLA73DRAFT_50081</name>
</gene>
<dbReference type="OMA" id="HPKKITY"/>
<dbReference type="GO" id="GO:0006382">
    <property type="term" value="P:adenosine to inosine editing"/>
    <property type="evidence" value="ECO:0007669"/>
    <property type="project" value="TreeGrafter"/>
</dbReference>
<dbReference type="STRING" id="936435.F8PQF8"/>
<feature type="domain" description="A to I editase" evidence="1">
    <location>
        <begin position="49"/>
        <end position="386"/>
    </location>
</feature>
<dbReference type="InterPro" id="IPR002466">
    <property type="entry name" value="A_deamin"/>
</dbReference>
<accession>F8PQF8</accession>
<dbReference type="eggNOG" id="KOG2777">
    <property type="taxonomic scope" value="Eukaryota"/>
</dbReference>
<dbReference type="PROSITE" id="PS50141">
    <property type="entry name" value="A_DEAMIN_EDITASE"/>
    <property type="match status" value="1"/>
</dbReference>
<dbReference type="FunCoup" id="F8PQF8">
    <property type="interactions" value="399"/>
</dbReference>
<dbReference type="GO" id="GO:0003726">
    <property type="term" value="F:double-stranded RNA adenosine deaminase activity"/>
    <property type="evidence" value="ECO:0007669"/>
    <property type="project" value="TreeGrafter"/>
</dbReference>
<protein>
    <recommendedName>
        <fullName evidence="1">A to I editase domain-containing protein</fullName>
    </recommendedName>
</protein>
<name>F8PQF8_SERL3</name>
<dbReference type="GO" id="GO:0005730">
    <property type="term" value="C:nucleolus"/>
    <property type="evidence" value="ECO:0007669"/>
    <property type="project" value="TreeGrafter"/>
</dbReference>
<evidence type="ECO:0000313" key="3">
    <source>
        <dbReference type="Proteomes" id="UP000008063"/>
    </source>
</evidence>
<keyword evidence="3" id="KW-1185">Reference proteome</keyword>